<feature type="region of interest" description="Disordered" evidence="1">
    <location>
        <begin position="436"/>
        <end position="457"/>
    </location>
</feature>
<feature type="region of interest" description="Disordered" evidence="1">
    <location>
        <begin position="462"/>
        <end position="481"/>
    </location>
</feature>
<evidence type="ECO:0000256" key="1">
    <source>
        <dbReference type="SAM" id="MobiDB-lite"/>
    </source>
</evidence>
<evidence type="ECO:0000313" key="3">
    <source>
        <dbReference type="EMBL" id="TKY89820.1"/>
    </source>
</evidence>
<feature type="region of interest" description="Disordered" evidence="1">
    <location>
        <begin position="394"/>
        <end position="417"/>
    </location>
</feature>
<dbReference type="InterPro" id="IPR036865">
    <property type="entry name" value="CRAL-TRIO_dom_sf"/>
</dbReference>
<dbReference type="PANTHER" id="PTHR46590">
    <property type="entry name" value="PHOSPHATIDYLINOSITOL TRANSFER PROTEIN CSR1-RELATED"/>
    <property type="match status" value="1"/>
</dbReference>
<dbReference type="KEGG" id="sgra:EX895_001117"/>
<dbReference type="RefSeq" id="XP_029741805.1">
    <property type="nucleotide sequence ID" value="XM_029881717.1"/>
</dbReference>
<accession>A0A4U7KZ34</accession>
<reference evidence="3 4" key="1">
    <citation type="submission" date="2019-05" db="EMBL/GenBank/DDBJ databases">
        <title>Sporisorium graminicola CBS 10092 draft sequencing and annotation.</title>
        <authorList>
            <person name="Solano-Gonzalez S."/>
            <person name="Caddick M.X."/>
            <person name="Darby A."/>
        </authorList>
    </citation>
    <scope>NUCLEOTIDE SEQUENCE [LARGE SCALE GENOMIC DNA]</scope>
    <source>
        <strain evidence="3 4">CBS 10092</strain>
    </source>
</reference>
<dbReference type="InterPro" id="IPR001251">
    <property type="entry name" value="CRAL-TRIO_dom"/>
</dbReference>
<feature type="compositionally biased region" description="Low complexity" evidence="1">
    <location>
        <begin position="827"/>
        <end position="849"/>
    </location>
</feature>
<dbReference type="CDD" id="cd00170">
    <property type="entry name" value="SEC14"/>
    <property type="match status" value="1"/>
</dbReference>
<evidence type="ECO:0000259" key="2">
    <source>
        <dbReference type="PROSITE" id="PS50191"/>
    </source>
</evidence>
<dbReference type="OrthoDB" id="75724at2759"/>
<dbReference type="Pfam" id="PF00650">
    <property type="entry name" value="CRAL_TRIO"/>
    <property type="match status" value="1"/>
</dbReference>
<evidence type="ECO:0000313" key="4">
    <source>
        <dbReference type="Proteomes" id="UP000306050"/>
    </source>
</evidence>
<protein>
    <recommendedName>
        <fullName evidence="2">CRAL-TRIO domain-containing protein</fullName>
    </recommendedName>
</protein>
<feature type="domain" description="CRAL-TRIO" evidence="2">
    <location>
        <begin position="133"/>
        <end position="291"/>
    </location>
</feature>
<feature type="region of interest" description="Disordered" evidence="1">
    <location>
        <begin position="536"/>
        <end position="555"/>
    </location>
</feature>
<sequence length="1097" mass="120366">MPSVQELKSKNARAVHEKHLDLVAKYQSNYPAVEQLQKLAKQQILDESASQLDLNEEGKARVLVYLSDFANLFRFYRRSRYDEQQALALLNATVLWRMRTDLDLLSLSSLNPLYVTPPPPNPPLFWVNSNFVDLYGRPCGIINLRSVERTAENTLDQLKEYIVACMEIMRRYVADLYRNSISTSNQAKREQDTVLQASIAIDLASSGMANLELELLPFLLDLLKNHVPGMVGAVYVLNYGWIHSGMWAVIKRVLPQQALAKIFFPSYDELREHFDPQNIPACYGGQLDVAVESSTNDVLRKYGRPRRASVATSAASTPPHSPGAPRKMSRTNSYESIYEVFYSADSTPWASRPITPRHSEPSTPRGHGADSNAAGGLKMTPSAARKLKHLQMSRGDLSSAAENAHSAGWSRPGSEPRIVDGRAVGLSVSVGASPFVTPSATPAGPLSPRVARSKNPDRHVRFSAARDRSASPQRRVGATSNFTLYLPQEDEEAVLPSESEESDASGKDGELPPTATNAAVGGGGLLNRLRRFSETRFTSKDSQSAPETQDADADEVEASGGTIMYIEPSSPRLQVDHLDEPPLQHVAHTLLSHRTRRSARDGLVSPYNANNPFFGYPAYNPPTPEATFRLNRSATPQHVHSRRRKRDLLRTLTYLFVLRILAFNRRLRWRMSLVWREVGRALSVGGSGAGTGEGAEDDFWRNLDARRLSAVQLEEEKRRRSKEGKGGRKAEAPLMRAAKKLVGAAVLVMLLRPEWRQRAMVQVYASFGSLLGRRAGGEQGVDWEEWERRGVSPKQLVGKGDTWTGMHLRRRMGLLKHKATPNPTAPSTAQAATNAKTAAAGGNGSSNKGGKARVNPLAVAGGLISAASLAYLLYTYLSTSSSTDRSSKDDDDDDDIARRRSSTAKQPSTAARLRPSLSLTLSPGFSRTDPASITGLRTLLTTVSPLFVVHLIVPGSEAHDLSASISSLATSLGAIGDFDARRILEYTQPTGRFALSRALACDCHVEVALPRSEEEITLAELGKIRLSCGLVVYASFEPERQGGGKRVLAELKRLAEAEGREGAPNGMRAFDLASESDERGRWDELATRLAELRGGWR</sequence>
<dbReference type="AlphaFoldDB" id="A0A4U7KZ34"/>
<dbReference type="PROSITE" id="PS50191">
    <property type="entry name" value="CRAL_TRIO"/>
    <property type="match status" value="1"/>
</dbReference>
<feature type="compositionally biased region" description="Low complexity" evidence="1">
    <location>
        <begin position="308"/>
        <end position="318"/>
    </location>
</feature>
<dbReference type="EMBL" id="SRRM01000003">
    <property type="protein sequence ID" value="TKY89820.1"/>
    <property type="molecule type" value="Genomic_DNA"/>
</dbReference>
<feature type="compositionally biased region" description="Acidic residues" evidence="1">
    <location>
        <begin position="488"/>
        <end position="503"/>
    </location>
</feature>
<dbReference type="PANTHER" id="PTHR46590:SF4">
    <property type="entry name" value="CRAL-TRIO DOMAIN-CONTAINING PROTEIN"/>
    <property type="match status" value="1"/>
</dbReference>
<comment type="caution">
    <text evidence="3">The sequence shown here is derived from an EMBL/GenBank/DDBJ whole genome shotgun (WGS) entry which is preliminary data.</text>
</comment>
<feature type="region of interest" description="Disordered" evidence="1">
    <location>
        <begin position="349"/>
        <end position="377"/>
    </location>
</feature>
<keyword evidence="4" id="KW-1185">Reference proteome</keyword>
<feature type="region of interest" description="Disordered" evidence="1">
    <location>
        <begin position="881"/>
        <end position="913"/>
    </location>
</feature>
<name>A0A4U7KZ34_9BASI</name>
<dbReference type="Gene3D" id="3.40.525.10">
    <property type="entry name" value="CRAL-TRIO lipid binding domain"/>
    <property type="match status" value="1"/>
</dbReference>
<dbReference type="GeneID" id="40724012"/>
<organism evidence="3 4">
    <name type="scientific">Sporisorium graminicola</name>
    <dbReference type="NCBI Taxonomy" id="280036"/>
    <lineage>
        <taxon>Eukaryota</taxon>
        <taxon>Fungi</taxon>
        <taxon>Dikarya</taxon>
        <taxon>Basidiomycota</taxon>
        <taxon>Ustilaginomycotina</taxon>
        <taxon>Ustilaginomycetes</taxon>
        <taxon>Ustilaginales</taxon>
        <taxon>Ustilaginaceae</taxon>
        <taxon>Sporisorium</taxon>
    </lineage>
</organism>
<proteinExistence type="predicted"/>
<dbReference type="SMART" id="SM00516">
    <property type="entry name" value="SEC14"/>
    <property type="match status" value="1"/>
</dbReference>
<dbReference type="SUPFAM" id="SSF52087">
    <property type="entry name" value="CRAL/TRIO domain"/>
    <property type="match status" value="1"/>
</dbReference>
<feature type="region of interest" description="Disordered" evidence="1">
    <location>
        <begin position="818"/>
        <end position="850"/>
    </location>
</feature>
<gene>
    <name evidence="3" type="ORF">EX895_001117</name>
</gene>
<dbReference type="InterPro" id="IPR052432">
    <property type="entry name" value="PITP/CRAL-TRIO"/>
</dbReference>
<feature type="region of interest" description="Disordered" evidence="1">
    <location>
        <begin position="305"/>
        <end position="330"/>
    </location>
</feature>
<feature type="region of interest" description="Disordered" evidence="1">
    <location>
        <begin position="486"/>
        <end position="525"/>
    </location>
</feature>
<dbReference type="Proteomes" id="UP000306050">
    <property type="component" value="Chromosome SGRAM_10"/>
</dbReference>